<proteinExistence type="inferred from homology"/>
<dbReference type="PANTHER" id="PTHR44196">
    <property type="entry name" value="DEHYDROGENASE/REDUCTASE SDR FAMILY MEMBER 7B"/>
    <property type="match status" value="1"/>
</dbReference>
<dbReference type="SMART" id="SM00822">
    <property type="entry name" value="PKS_KR"/>
    <property type="match status" value="1"/>
</dbReference>
<dbReference type="PANTHER" id="PTHR44196:SF4">
    <property type="entry name" value="SHORT CHAIN DEHYDROGENASE"/>
    <property type="match status" value="1"/>
</dbReference>
<dbReference type="InterPro" id="IPR036291">
    <property type="entry name" value="NAD(P)-bd_dom_sf"/>
</dbReference>
<name>A0ABT5HPU9_9CAUL</name>
<keyword evidence="2" id="KW-0560">Oxidoreductase</keyword>
<evidence type="ECO:0000256" key="1">
    <source>
        <dbReference type="ARBA" id="ARBA00006484"/>
    </source>
</evidence>
<dbReference type="PROSITE" id="PS00061">
    <property type="entry name" value="ADH_SHORT"/>
    <property type="match status" value="1"/>
</dbReference>
<dbReference type="InterPro" id="IPR002347">
    <property type="entry name" value="SDR_fam"/>
</dbReference>
<comment type="caution">
    <text evidence="4">The sequence shown here is derived from an EMBL/GenBank/DDBJ whole genome shotgun (WGS) entry which is preliminary data.</text>
</comment>
<sequence>MSEPLLTGRIALVTGASRGIGRASALGLARAGAHVIACARTQGALEELDDQIFAETGRHATLMPFDLADGAALERIGQAVFDRFQKLDIFVHAAATLGSLTPVSHYEPKDFNRVITLNLNATYRLIRQLEPLLKFSDAARAIFISSGVANHPRAFWGAYAASKAGMEALVKTWADEMEVTPIRTALVNPGAMRTRMRYEAFPGEDPETLPLPEEIIPLIVDLARADKVPPLDVIDRRAWSAAQNA</sequence>
<comment type="similarity">
    <text evidence="1">Belongs to the short-chain dehydrogenases/reductases (SDR) family.</text>
</comment>
<accession>A0ABT5HPU9</accession>
<dbReference type="EMBL" id="JAQQKX010000001">
    <property type="protein sequence ID" value="MDC7682014.1"/>
    <property type="molecule type" value="Genomic_DNA"/>
</dbReference>
<reference evidence="4 5" key="1">
    <citation type="submission" date="2023-01" db="EMBL/GenBank/DDBJ databases">
        <title>Novel species of the genus Asticcacaulis isolated from rivers.</title>
        <authorList>
            <person name="Lu H."/>
        </authorList>
    </citation>
    <scope>NUCLEOTIDE SEQUENCE [LARGE SCALE GENOMIC DNA]</scope>
    <source>
        <strain evidence="4 5">BYS171W</strain>
    </source>
</reference>
<dbReference type="Proteomes" id="UP001214854">
    <property type="component" value="Unassembled WGS sequence"/>
</dbReference>
<dbReference type="RefSeq" id="WP_272746523.1">
    <property type="nucleotide sequence ID" value="NZ_JAQQKX010000001.1"/>
</dbReference>
<dbReference type="SUPFAM" id="SSF51735">
    <property type="entry name" value="NAD(P)-binding Rossmann-fold domains"/>
    <property type="match status" value="1"/>
</dbReference>
<dbReference type="PRINTS" id="PR00081">
    <property type="entry name" value="GDHRDH"/>
</dbReference>
<dbReference type="InterPro" id="IPR057326">
    <property type="entry name" value="KR_dom"/>
</dbReference>
<gene>
    <name evidence="4" type="ORF">PQU92_01930</name>
</gene>
<evidence type="ECO:0000259" key="3">
    <source>
        <dbReference type="SMART" id="SM00822"/>
    </source>
</evidence>
<protein>
    <submittedName>
        <fullName evidence="4">SDR family NAD(P)-dependent oxidoreductase</fullName>
    </submittedName>
</protein>
<evidence type="ECO:0000313" key="4">
    <source>
        <dbReference type="EMBL" id="MDC7682014.1"/>
    </source>
</evidence>
<keyword evidence="5" id="KW-1185">Reference proteome</keyword>
<dbReference type="Gene3D" id="3.40.50.720">
    <property type="entry name" value="NAD(P)-binding Rossmann-like Domain"/>
    <property type="match status" value="1"/>
</dbReference>
<evidence type="ECO:0000313" key="5">
    <source>
        <dbReference type="Proteomes" id="UP001214854"/>
    </source>
</evidence>
<organism evidence="4 5">
    <name type="scientific">Asticcacaulis aquaticus</name>
    <dbReference type="NCBI Taxonomy" id="2984212"/>
    <lineage>
        <taxon>Bacteria</taxon>
        <taxon>Pseudomonadati</taxon>
        <taxon>Pseudomonadota</taxon>
        <taxon>Alphaproteobacteria</taxon>
        <taxon>Caulobacterales</taxon>
        <taxon>Caulobacteraceae</taxon>
        <taxon>Asticcacaulis</taxon>
    </lineage>
</organism>
<evidence type="ECO:0000256" key="2">
    <source>
        <dbReference type="ARBA" id="ARBA00023002"/>
    </source>
</evidence>
<dbReference type="Pfam" id="PF00106">
    <property type="entry name" value="adh_short"/>
    <property type="match status" value="1"/>
</dbReference>
<dbReference type="InterPro" id="IPR020904">
    <property type="entry name" value="Sc_DH/Rdtase_CS"/>
</dbReference>
<feature type="domain" description="Ketoreductase" evidence="3">
    <location>
        <begin position="9"/>
        <end position="195"/>
    </location>
</feature>